<proteinExistence type="predicted"/>
<dbReference type="Proteomes" id="UP000063234">
    <property type="component" value="Chromosome"/>
</dbReference>
<sequence length="149" mass="17029">MFSKEEGKVVIILSEGKVPTLGEPGLYTLEVDFKNNGAGICKRIELVKAFYKDFHFRIHHLCKPIFDYLPIGEPYPFVFGRYLSALRRSNDEQSARLNALWFLASVLAKEGFIVEDKTITEFIKTRKLASIHPVWKKVKRGLVNIEGKG</sequence>
<dbReference type="STRING" id="1298851.TST_0314"/>
<organism evidence="1 2">
    <name type="scientific">Thermosulfidibacter takaii (strain DSM 17441 / JCM 13301 / NBRC 103674 / ABI70S6)</name>
    <dbReference type="NCBI Taxonomy" id="1298851"/>
    <lineage>
        <taxon>Bacteria</taxon>
        <taxon>Pseudomonadati</taxon>
        <taxon>Thermosulfidibacterota</taxon>
        <taxon>Thermosulfidibacteria</taxon>
        <taxon>Thermosulfidibacterales</taxon>
        <taxon>Thermosulfidibacteraceae</taxon>
    </lineage>
</organism>
<keyword evidence="2" id="KW-1185">Reference proteome</keyword>
<name>A0A0S3QS15_THET7</name>
<reference evidence="2" key="1">
    <citation type="journal article" date="2018" name="Science">
        <title>A primordial and reversible TCA cycle in a facultatively chemolithoautotrophic thermophile.</title>
        <authorList>
            <person name="Nunoura T."/>
            <person name="Chikaraishi Y."/>
            <person name="Izaki R."/>
            <person name="Suwa T."/>
            <person name="Sato T."/>
            <person name="Harada T."/>
            <person name="Mori K."/>
            <person name="Kato Y."/>
            <person name="Miyazaki M."/>
            <person name="Shimamura S."/>
            <person name="Yanagawa K."/>
            <person name="Shuto A."/>
            <person name="Ohkouchi N."/>
            <person name="Fujita N."/>
            <person name="Takaki Y."/>
            <person name="Atomi H."/>
            <person name="Takai K."/>
        </authorList>
    </citation>
    <scope>NUCLEOTIDE SEQUENCE [LARGE SCALE GENOMIC DNA]</scope>
    <source>
        <strain evidence="2">DSM 17441 / JCM 13301 / NBRC 103674 / ABI70S6</strain>
    </source>
</reference>
<dbReference type="EMBL" id="AP013035">
    <property type="protein sequence ID" value="BAT71122.1"/>
    <property type="molecule type" value="Genomic_DNA"/>
</dbReference>
<evidence type="ECO:0000313" key="1">
    <source>
        <dbReference type="EMBL" id="BAT71122.1"/>
    </source>
</evidence>
<dbReference type="KEGG" id="ttk:TST_0314"/>
<gene>
    <name evidence="1" type="ORF">TST_0314</name>
</gene>
<evidence type="ECO:0000313" key="2">
    <source>
        <dbReference type="Proteomes" id="UP000063234"/>
    </source>
</evidence>
<accession>A0A0S3QS15</accession>
<dbReference type="AlphaFoldDB" id="A0A0S3QS15"/>
<protein>
    <submittedName>
        <fullName evidence="1">Uncharacterized protein</fullName>
    </submittedName>
</protein>